<dbReference type="Pfam" id="PF13439">
    <property type="entry name" value="Glyco_transf_4"/>
    <property type="match status" value="1"/>
</dbReference>
<gene>
    <name evidence="3" type="ORF">K0504_05830</name>
</gene>
<evidence type="ECO:0000259" key="1">
    <source>
        <dbReference type="Pfam" id="PF00534"/>
    </source>
</evidence>
<organism evidence="3 4">
    <name type="scientific">Neiella holothuriorum</name>
    <dbReference type="NCBI Taxonomy" id="2870530"/>
    <lineage>
        <taxon>Bacteria</taxon>
        <taxon>Pseudomonadati</taxon>
        <taxon>Pseudomonadota</taxon>
        <taxon>Gammaproteobacteria</taxon>
        <taxon>Alteromonadales</taxon>
        <taxon>Echinimonadaceae</taxon>
        <taxon>Neiella</taxon>
    </lineage>
</organism>
<name>A0ABS7EE78_9GAMM</name>
<dbReference type="Gene3D" id="3.40.50.2000">
    <property type="entry name" value="Glycogen Phosphorylase B"/>
    <property type="match status" value="2"/>
</dbReference>
<dbReference type="Pfam" id="PF00534">
    <property type="entry name" value="Glycos_transf_1"/>
    <property type="match status" value="1"/>
</dbReference>
<keyword evidence="3" id="KW-0808">Transferase</keyword>
<dbReference type="InterPro" id="IPR001296">
    <property type="entry name" value="Glyco_trans_1"/>
</dbReference>
<keyword evidence="3" id="KW-0328">Glycosyltransferase</keyword>
<comment type="caution">
    <text evidence="3">The sequence shown here is derived from an EMBL/GenBank/DDBJ whole genome shotgun (WGS) entry which is preliminary data.</text>
</comment>
<keyword evidence="4" id="KW-1185">Reference proteome</keyword>
<dbReference type="EMBL" id="JAHZSS010000004">
    <property type="protein sequence ID" value="MBW8190550.1"/>
    <property type="molecule type" value="Genomic_DNA"/>
</dbReference>
<dbReference type="Proteomes" id="UP001166251">
    <property type="component" value="Unassembled WGS sequence"/>
</dbReference>
<reference evidence="3" key="1">
    <citation type="submission" date="2021-07" db="EMBL/GenBank/DDBJ databases">
        <title>Neiella marina sp. nov., isolated from the intestinal content of sea cucumber Apostichopus japonicus.</title>
        <authorList>
            <person name="Bai X."/>
        </authorList>
    </citation>
    <scope>NUCLEOTIDE SEQUENCE</scope>
    <source>
        <strain evidence="3">126</strain>
    </source>
</reference>
<dbReference type="GO" id="GO:0016757">
    <property type="term" value="F:glycosyltransferase activity"/>
    <property type="evidence" value="ECO:0007669"/>
    <property type="project" value="UniProtKB-KW"/>
</dbReference>
<feature type="domain" description="Glycosyltransferase subfamily 4-like N-terminal" evidence="2">
    <location>
        <begin position="16"/>
        <end position="174"/>
    </location>
</feature>
<dbReference type="InterPro" id="IPR050194">
    <property type="entry name" value="Glycosyltransferase_grp1"/>
</dbReference>
<dbReference type="InterPro" id="IPR028098">
    <property type="entry name" value="Glyco_trans_4-like_N"/>
</dbReference>
<evidence type="ECO:0000259" key="2">
    <source>
        <dbReference type="Pfam" id="PF13439"/>
    </source>
</evidence>
<protein>
    <submittedName>
        <fullName evidence="3">Glycosyltransferase</fullName>
        <ecNumber evidence="3">2.4.-.-</ecNumber>
    </submittedName>
</protein>
<accession>A0ABS7EE78</accession>
<proteinExistence type="predicted"/>
<dbReference type="PANTHER" id="PTHR45947">
    <property type="entry name" value="SULFOQUINOVOSYL TRANSFERASE SQD2"/>
    <property type="match status" value="1"/>
</dbReference>
<dbReference type="SUPFAM" id="SSF53756">
    <property type="entry name" value="UDP-Glycosyltransferase/glycogen phosphorylase"/>
    <property type="match status" value="1"/>
</dbReference>
<dbReference type="RefSeq" id="WP_220103233.1">
    <property type="nucleotide sequence ID" value="NZ_JAHZSS010000004.1"/>
</dbReference>
<sequence>MKSSRVLHIINRLNTGGVERWLLGVAEGLQDSEIQVDVLVHTEEPSEFDDAFTATGSKIVKCRYQRDPFRYAWRLYKTLKQNPYDAIHSHVDHFSGLVLMVAFLAGVKLRICHSHSNRENIEPKKGLRQWYLRLMKWLIYIFCNKYLSVSKEAERSLYGAVVPPQKLEVFYCGLKHLNEITVNPQLKSELQLPENSLIVGHVGRLSEPKNHRFILQIFARLVQRVDATLVLVGDGELRADIEQQIAQLNLQSHVKILGMRADAVDIMASVFDVMLFPSLYEGLPLTVVEAQVAGVPILVADNITKEAGFSKHMVAYASLNDSEDQWCDALLALKSTFDRNEREDSFKQTDFYMPNHIQKLQQLYMGV</sequence>
<evidence type="ECO:0000313" key="4">
    <source>
        <dbReference type="Proteomes" id="UP001166251"/>
    </source>
</evidence>
<evidence type="ECO:0000313" key="3">
    <source>
        <dbReference type="EMBL" id="MBW8190550.1"/>
    </source>
</evidence>
<dbReference type="EC" id="2.4.-.-" evidence="3"/>
<feature type="domain" description="Glycosyl transferase family 1" evidence="1">
    <location>
        <begin position="185"/>
        <end position="301"/>
    </location>
</feature>
<dbReference type="PANTHER" id="PTHR45947:SF3">
    <property type="entry name" value="SULFOQUINOVOSYL TRANSFERASE SQD2"/>
    <property type="match status" value="1"/>
</dbReference>